<dbReference type="PATRIC" id="fig|1449350.3.peg.3175"/>
<dbReference type="PANTHER" id="PTHR45947:SF3">
    <property type="entry name" value="SULFOQUINOVOSYL TRANSFERASE SQD2"/>
    <property type="match status" value="1"/>
</dbReference>
<dbReference type="PANTHER" id="PTHR45947">
    <property type="entry name" value="SULFOQUINOVOSYL TRANSFERASE SQD2"/>
    <property type="match status" value="1"/>
</dbReference>
<evidence type="ECO:0008006" key="3">
    <source>
        <dbReference type="Google" id="ProtNLM"/>
    </source>
</evidence>
<feature type="non-terminal residue" evidence="1">
    <location>
        <position position="1"/>
    </location>
</feature>
<dbReference type="OrthoDB" id="529131at2"/>
<organism evidence="1 2">
    <name type="scientific">Roseivivax halodurans JCM 10272</name>
    <dbReference type="NCBI Taxonomy" id="1449350"/>
    <lineage>
        <taxon>Bacteria</taxon>
        <taxon>Pseudomonadati</taxon>
        <taxon>Pseudomonadota</taxon>
        <taxon>Alphaproteobacteria</taxon>
        <taxon>Rhodobacterales</taxon>
        <taxon>Roseobacteraceae</taxon>
        <taxon>Roseivivax</taxon>
    </lineage>
</organism>
<keyword evidence="2" id="KW-1185">Reference proteome</keyword>
<dbReference type="Pfam" id="PF13692">
    <property type="entry name" value="Glyco_trans_1_4"/>
    <property type="match status" value="1"/>
</dbReference>
<reference evidence="1 2" key="1">
    <citation type="submission" date="2014-01" db="EMBL/GenBank/DDBJ databases">
        <title>Roseivivax halodurans JCM 10272 Genome Sequencing.</title>
        <authorList>
            <person name="Lai Q."/>
            <person name="Li G."/>
            <person name="Shao Z."/>
        </authorList>
    </citation>
    <scope>NUCLEOTIDE SEQUENCE [LARGE SCALE GENOMIC DNA]</scope>
    <source>
        <strain evidence="1 2">JCM 10272</strain>
    </source>
</reference>
<name>X7EC86_9RHOB</name>
<dbReference type="Gene3D" id="3.40.50.2000">
    <property type="entry name" value="Glycogen Phosphorylase B"/>
    <property type="match status" value="1"/>
</dbReference>
<gene>
    <name evidence="1" type="ORF">OCH239_09040</name>
</gene>
<dbReference type="Proteomes" id="UP000022447">
    <property type="component" value="Unassembled WGS sequence"/>
</dbReference>
<dbReference type="STRING" id="1449350.OCH239_09040"/>
<dbReference type="eggNOG" id="COG0438">
    <property type="taxonomic scope" value="Bacteria"/>
</dbReference>
<proteinExistence type="predicted"/>
<dbReference type="InterPro" id="IPR050194">
    <property type="entry name" value="Glycosyltransferase_grp1"/>
</dbReference>
<sequence>FRQVDDPKLRLRLIGDGPERAALTALAAGDSRIEICRFAANPASAIAGLDVVAMPSRWEPFGLVALEARAAGRMVIASHVDGLVDQASEGVVPVLSPTPEAWAATIRTITRMAFDQKRAIGHEARTAAKWSTLLVTTGGVRPDQHVSA</sequence>
<dbReference type="SUPFAM" id="SSF53756">
    <property type="entry name" value="UDP-Glycosyltransferase/glycogen phosphorylase"/>
    <property type="match status" value="1"/>
</dbReference>
<evidence type="ECO:0000313" key="2">
    <source>
        <dbReference type="Proteomes" id="UP000022447"/>
    </source>
</evidence>
<evidence type="ECO:0000313" key="1">
    <source>
        <dbReference type="EMBL" id="ETX13709.1"/>
    </source>
</evidence>
<accession>X7EC86</accession>
<dbReference type="AlphaFoldDB" id="X7EC86"/>
<dbReference type="EMBL" id="JALZ01000020">
    <property type="protein sequence ID" value="ETX13709.1"/>
    <property type="molecule type" value="Genomic_DNA"/>
</dbReference>
<dbReference type="GO" id="GO:0016757">
    <property type="term" value="F:glycosyltransferase activity"/>
    <property type="evidence" value="ECO:0007669"/>
    <property type="project" value="TreeGrafter"/>
</dbReference>
<comment type="caution">
    <text evidence="1">The sequence shown here is derived from an EMBL/GenBank/DDBJ whole genome shotgun (WGS) entry which is preliminary data.</text>
</comment>
<protein>
    <recommendedName>
        <fullName evidence="3">Glycosyl transferase family 1 domain-containing protein</fullName>
    </recommendedName>
</protein>
<dbReference type="RefSeq" id="WP_157577888.1">
    <property type="nucleotide sequence ID" value="NZ_JALZ01000020.1"/>
</dbReference>